<dbReference type="Gene3D" id="3.10.10.10">
    <property type="entry name" value="HIV Type 1 Reverse Transcriptase, subunit A, domain 1"/>
    <property type="match status" value="1"/>
</dbReference>
<keyword evidence="3" id="KW-0540">Nuclease</keyword>
<feature type="region of interest" description="Disordered" evidence="7">
    <location>
        <begin position="1"/>
        <end position="26"/>
    </location>
</feature>
<dbReference type="Pfam" id="PF00078">
    <property type="entry name" value="RVT_1"/>
    <property type="match status" value="1"/>
</dbReference>
<sequence>MSIDTGDGGKQGSSAHGLVESAGNEDDELNAGEELEIQPADLVPKHLEAALKHSYLKLLEKHHTLYSGRLGRIRLDDYILPVSTDYVPSHAKPYSVPRSQEDAARREIQRLLQLDVLEQIYDSESAAPAFFLQKSSGELRLLVDFRRLNKYLRRSPYFVPKIREILLRLGKAKCMSTLDANMGYFARRLALQSRSFTSFCLPWGKFQFKRLPMGISTAPDEYQACMERILGDLPYVIVYLDDILIFSENEIDHLEHLAIVFKRLQTFDVTLNAKKCRILRESVNYLGFTLTPDGIQPQANKVEAIQQIAEPANKKELRRFLGIISYYREMVPNKSALTARLNRLTSKNVPGRQIGGLIIQGKRIIACFSRSLTETQRKYSTMDWELLSVVEILKEYRTMLLGFPIVIHTDHKNLLYPQETSLRIKRWKLLLEEYRLSVEYVAGSQNVGADAFSRL</sequence>
<dbReference type="InterPro" id="IPR041373">
    <property type="entry name" value="RT_RNaseH"/>
</dbReference>
<dbReference type="PANTHER" id="PTHR37984:SF5">
    <property type="entry name" value="PROTEIN NYNRIN-LIKE"/>
    <property type="match status" value="1"/>
</dbReference>
<name>A0A225VTN8_9STRA</name>
<evidence type="ECO:0000256" key="7">
    <source>
        <dbReference type="SAM" id="MobiDB-lite"/>
    </source>
</evidence>
<dbReference type="GO" id="GO:0016787">
    <property type="term" value="F:hydrolase activity"/>
    <property type="evidence" value="ECO:0007669"/>
    <property type="project" value="UniProtKB-KW"/>
</dbReference>
<dbReference type="InterPro" id="IPR000477">
    <property type="entry name" value="RT_dom"/>
</dbReference>
<dbReference type="GO" id="GO:0003964">
    <property type="term" value="F:RNA-directed DNA polymerase activity"/>
    <property type="evidence" value="ECO:0007669"/>
    <property type="project" value="UniProtKB-KW"/>
</dbReference>
<evidence type="ECO:0000313" key="9">
    <source>
        <dbReference type="EMBL" id="OWZ08675.1"/>
    </source>
</evidence>
<accession>A0A225VTN8</accession>
<dbReference type="CDD" id="cd01647">
    <property type="entry name" value="RT_LTR"/>
    <property type="match status" value="1"/>
</dbReference>
<evidence type="ECO:0000256" key="4">
    <source>
        <dbReference type="ARBA" id="ARBA00022759"/>
    </source>
</evidence>
<dbReference type="InterPro" id="IPR050951">
    <property type="entry name" value="Retrovirus_Pol_polyprotein"/>
</dbReference>
<dbReference type="AlphaFoldDB" id="A0A225VTN8"/>
<dbReference type="Gene3D" id="3.30.70.270">
    <property type="match status" value="2"/>
</dbReference>
<keyword evidence="5" id="KW-0378">Hydrolase</keyword>
<dbReference type="Proteomes" id="UP000198211">
    <property type="component" value="Unassembled WGS sequence"/>
</dbReference>
<dbReference type="EMBL" id="NBNE01003062">
    <property type="protein sequence ID" value="OWZ08675.1"/>
    <property type="molecule type" value="Genomic_DNA"/>
</dbReference>
<keyword evidence="2" id="KW-0548">Nucleotidyltransferase</keyword>
<dbReference type="CDD" id="cd09274">
    <property type="entry name" value="RNase_HI_RT_Ty3"/>
    <property type="match status" value="1"/>
</dbReference>
<evidence type="ECO:0000256" key="6">
    <source>
        <dbReference type="ARBA" id="ARBA00022918"/>
    </source>
</evidence>
<evidence type="ECO:0000256" key="5">
    <source>
        <dbReference type="ARBA" id="ARBA00022801"/>
    </source>
</evidence>
<evidence type="ECO:0000256" key="2">
    <source>
        <dbReference type="ARBA" id="ARBA00022695"/>
    </source>
</evidence>
<evidence type="ECO:0000256" key="1">
    <source>
        <dbReference type="ARBA" id="ARBA00022679"/>
    </source>
</evidence>
<evidence type="ECO:0000259" key="8">
    <source>
        <dbReference type="PROSITE" id="PS50878"/>
    </source>
</evidence>
<feature type="compositionally biased region" description="Gly residues" evidence="7">
    <location>
        <begin position="1"/>
        <end position="11"/>
    </location>
</feature>
<feature type="domain" description="Reverse transcriptase" evidence="8">
    <location>
        <begin position="113"/>
        <end position="290"/>
    </location>
</feature>
<dbReference type="STRING" id="4795.A0A225VTN8"/>
<comment type="caution">
    <text evidence="9">The sequence shown here is derived from an EMBL/GenBank/DDBJ whole genome shotgun (WGS) entry which is preliminary data.</text>
</comment>
<dbReference type="PANTHER" id="PTHR37984">
    <property type="entry name" value="PROTEIN CBG26694"/>
    <property type="match status" value="1"/>
</dbReference>
<dbReference type="GO" id="GO:0004519">
    <property type="term" value="F:endonuclease activity"/>
    <property type="evidence" value="ECO:0007669"/>
    <property type="project" value="UniProtKB-KW"/>
</dbReference>
<organism evidence="9 10">
    <name type="scientific">Phytophthora megakarya</name>
    <dbReference type="NCBI Taxonomy" id="4795"/>
    <lineage>
        <taxon>Eukaryota</taxon>
        <taxon>Sar</taxon>
        <taxon>Stramenopiles</taxon>
        <taxon>Oomycota</taxon>
        <taxon>Peronosporomycetes</taxon>
        <taxon>Peronosporales</taxon>
        <taxon>Peronosporaceae</taxon>
        <taxon>Phytophthora</taxon>
    </lineage>
</organism>
<keyword evidence="1" id="KW-0808">Transferase</keyword>
<dbReference type="InterPro" id="IPR043502">
    <property type="entry name" value="DNA/RNA_pol_sf"/>
</dbReference>
<keyword evidence="6" id="KW-0695">RNA-directed DNA polymerase</keyword>
<reference evidence="10" key="1">
    <citation type="submission" date="2017-03" db="EMBL/GenBank/DDBJ databases">
        <title>Phytopthora megakarya and P. palmivora, two closely related causual agents of cacao black pod achieved similar genome size and gene model numbers by different mechanisms.</title>
        <authorList>
            <person name="Ali S."/>
            <person name="Shao J."/>
            <person name="Larry D.J."/>
            <person name="Kronmiller B."/>
            <person name="Shen D."/>
            <person name="Strem M.D."/>
            <person name="Melnick R.L."/>
            <person name="Guiltinan M.J."/>
            <person name="Tyler B.M."/>
            <person name="Meinhardt L.W."/>
            <person name="Bailey B.A."/>
        </authorList>
    </citation>
    <scope>NUCLEOTIDE SEQUENCE [LARGE SCALE GENOMIC DNA]</scope>
    <source>
        <strain evidence="10">zdho120</strain>
    </source>
</reference>
<dbReference type="InterPro" id="IPR043128">
    <property type="entry name" value="Rev_trsase/Diguanyl_cyclase"/>
</dbReference>
<protein>
    <submittedName>
        <fullName evidence="9">Pol Polyprotein</fullName>
    </submittedName>
</protein>
<dbReference type="Pfam" id="PF17917">
    <property type="entry name" value="RT_RNaseH"/>
    <property type="match status" value="1"/>
</dbReference>
<evidence type="ECO:0000256" key="3">
    <source>
        <dbReference type="ARBA" id="ARBA00022722"/>
    </source>
</evidence>
<gene>
    <name evidence="9" type="ORF">PHMEG_00018738</name>
</gene>
<dbReference type="PROSITE" id="PS50878">
    <property type="entry name" value="RT_POL"/>
    <property type="match status" value="1"/>
</dbReference>
<evidence type="ECO:0000313" key="10">
    <source>
        <dbReference type="Proteomes" id="UP000198211"/>
    </source>
</evidence>
<dbReference type="OrthoDB" id="123234at2759"/>
<dbReference type="SUPFAM" id="SSF56672">
    <property type="entry name" value="DNA/RNA polymerases"/>
    <property type="match status" value="1"/>
</dbReference>
<keyword evidence="4" id="KW-0255">Endonuclease</keyword>
<keyword evidence="10" id="KW-1185">Reference proteome</keyword>
<proteinExistence type="predicted"/>